<dbReference type="RefSeq" id="WP_091106949.1">
    <property type="nucleotide sequence ID" value="NZ_FOWQ01000001.1"/>
</dbReference>
<dbReference type="AlphaFoldDB" id="A0A1I5JJI2"/>
<organism evidence="1 2">
    <name type="scientific">Geodermatophilus dictyosporus</name>
    <dbReference type="NCBI Taxonomy" id="1523247"/>
    <lineage>
        <taxon>Bacteria</taxon>
        <taxon>Bacillati</taxon>
        <taxon>Actinomycetota</taxon>
        <taxon>Actinomycetes</taxon>
        <taxon>Geodermatophilales</taxon>
        <taxon>Geodermatophilaceae</taxon>
        <taxon>Geodermatophilus</taxon>
    </lineage>
</organism>
<proteinExistence type="predicted"/>
<gene>
    <name evidence="1" type="ORF">SAMN05660464_0778</name>
</gene>
<keyword evidence="2" id="KW-1185">Reference proteome</keyword>
<evidence type="ECO:0000313" key="2">
    <source>
        <dbReference type="Proteomes" id="UP000198857"/>
    </source>
</evidence>
<dbReference type="SUPFAM" id="SSF51569">
    <property type="entry name" value="Aldolase"/>
    <property type="match status" value="1"/>
</dbReference>
<name>A0A1I5JJI2_9ACTN</name>
<evidence type="ECO:0008006" key="3">
    <source>
        <dbReference type="Google" id="ProtNLM"/>
    </source>
</evidence>
<dbReference type="InterPro" id="IPR013785">
    <property type="entry name" value="Aldolase_TIM"/>
</dbReference>
<dbReference type="Pfam" id="PF06187">
    <property type="entry name" value="DUF993"/>
    <property type="match status" value="1"/>
</dbReference>
<dbReference type="EMBL" id="FOWQ01000001">
    <property type="protein sequence ID" value="SFO72551.1"/>
    <property type="molecule type" value="Genomic_DNA"/>
</dbReference>
<accession>A0A1I5JJI2</accession>
<evidence type="ECO:0000313" key="1">
    <source>
        <dbReference type="EMBL" id="SFO72551.1"/>
    </source>
</evidence>
<reference evidence="2" key="1">
    <citation type="submission" date="2016-10" db="EMBL/GenBank/DDBJ databases">
        <authorList>
            <person name="Varghese N."/>
            <person name="Submissions S."/>
        </authorList>
    </citation>
    <scope>NUCLEOTIDE SEQUENCE [LARGE SCALE GENOMIC DNA]</scope>
    <source>
        <strain evidence="2">DSM 44208</strain>
    </source>
</reference>
<sequence>MSTAVLLDTDGRTRLLPLGEPAAVRRPAAPLRSRTAYAAAHVVPRVSGENVPGAPADVDWDATLAYRHHLWSWGLGVADAMDTAQRNMGLDTAATRELVRRSAAEARSVGGALVVGVNTDHLADDVVPLAQVVDAYVEQLHAAEDCGAGVVLMASRHLARVAEGPADYERVYAEVLARAGGPVLLHWLGEAFDPQLRGYFGSADTRTAADVVVRVLERHADRVRGIKMSLLDADAEVALRRRLPDGVHLFTGDDFHYVDLIAGDGERFSHALLGAFAAIAPVAGAAIAALDAGDPAGYRRLLGPTEALSRQVFAAPTAYYKTGIAFLSWLNGHQPAFAMVGGLHGARSLPHLSEVVRLADAAGVLEDPELAARRWNGLLALAGVAVPALEPVA</sequence>
<dbReference type="InterPro" id="IPR009334">
    <property type="entry name" value="DUF993"/>
</dbReference>
<dbReference type="Proteomes" id="UP000198857">
    <property type="component" value="Unassembled WGS sequence"/>
</dbReference>
<protein>
    <recommendedName>
        <fullName evidence="3">Dihydrodipicolinate synthase/N-acetylneuraminate lyase</fullName>
    </recommendedName>
</protein>
<dbReference type="OrthoDB" id="9805272at2"/>
<dbReference type="Gene3D" id="3.20.20.70">
    <property type="entry name" value="Aldolase class I"/>
    <property type="match status" value="1"/>
</dbReference>
<dbReference type="STRING" id="1523247.SAMN05660464_0778"/>